<keyword evidence="3" id="KW-0560">Oxidoreductase</keyword>
<evidence type="ECO:0000313" key="5">
    <source>
        <dbReference type="EMBL" id="RXG26288.1"/>
    </source>
</evidence>
<evidence type="ECO:0000256" key="2">
    <source>
        <dbReference type="ARBA" id="ARBA00022857"/>
    </source>
</evidence>
<keyword evidence="2" id="KW-0521">NADP</keyword>
<accession>A0A4Q0PI89</accession>
<sequence>MKTVLITGGNKGIGFETARQLGELGYAVNIGCRTNSKGQEAVEKLQKLGLKSINWIVLDVTNSQSIKQAKTQLASKIGSLDLLINNAGISGIQPQKFSTPNIETLRNLFDTNFFGTVEVTQQFLPLLEKSEQPIIINISSEVGSLEIHSSSGKDPNLEIWSAYGASKTAVNAFTVMLANELEDTSFRIFSVTPGYTATDLNDHQGTKTVEEGAAAIVRIATEATRFTSGKFYGEQGEVTW</sequence>
<dbReference type="PROSITE" id="PS00061">
    <property type="entry name" value="ADH_SHORT"/>
    <property type="match status" value="1"/>
</dbReference>
<proteinExistence type="inferred from homology"/>
<evidence type="ECO:0000313" key="6">
    <source>
        <dbReference type="Proteomes" id="UP000289859"/>
    </source>
</evidence>
<dbReference type="GO" id="GO:0016616">
    <property type="term" value="F:oxidoreductase activity, acting on the CH-OH group of donors, NAD or NADP as acceptor"/>
    <property type="evidence" value="ECO:0007669"/>
    <property type="project" value="InterPro"/>
</dbReference>
<dbReference type="Proteomes" id="UP000289859">
    <property type="component" value="Unassembled WGS sequence"/>
</dbReference>
<comment type="similarity">
    <text evidence="1 4">Belongs to the short-chain dehydrogenases/reductases (SDR) family.</text>
</comment>
<dbReference type="RefSeq" id="WP_128763967.1">
    <property type="nucleotide sequence ID" value="NZ_JBHUOO010000004.1"/>
</dbReference>
<dbReference type="Pfam" id="PF00106">
    <property type="entry name" value="adh_short"/>
    <property type="match status" value="1"/>
</dbReference>
<evidence type="ECO:0000256" key="4">
    <source>
        <dbReference type="RuleBase" id="RU000363"/>
    </source>
</evidence>
<dbReference type="EMBL" id="QOVK01000001">
    <property type="protein sequence ID" value="RXG26288.1"/>
    <property type="molecule type" value="Genomic_DNA"/>
</dbReference>
<comment type="caution">
    <text evidence="5">The sequence shown here is derived from an EMBL/GenBank/DDBJ whole genome shotgun (WGS) entry which is preliminary data.</text>
</comment>
<dbReference type="PANTHER" id="PTHR43490">
    <property type="entry name" value="(+)-NEOMENTHOL DEHYDROGENASE"/>
    <property type="match status" value="1"/>
</dbReference>
<evidence type="ECO:0000256" key="1">
    <source>
        <dbReference type="ARBA" id="ARBA00006484"/>
    </source>
</evidence>
<evidence type="ECO:0000256" key="3">
    <source>
        <dbReference type="ARBA" id="ARBA00023002"/>
    </source>
</evidence>
<dbReference type="PRINTS" id="PR00081">
    <property type="entry name" value="GDHRDH"/>
</dbReference>
<dbReference type="SUPFAM" id="SSF51735">
    <property type="entry name" value="NAD(P)-binding Rossmann-fold domains"/>
    <property type="match status" value="1"/>
</dbReference>
<dbReference type="CDD" id="cd05324">
    <property type="entry name" value="carb_red_PTCR-like_SDR_c"/>
    <property type="match status" value="1"/>
</dbReference>
<dbReference type="InterPro" id="IPR020904">
    <property type="entry name" value="Sc_DH/Rdtase_CS"/>
</dbReference>
<protein>
    <submittedName>
        <fullName evidence="5">NAD(P)-dependent dehydrogenase (Short-subunit alcohol dehydrogenase family)</fullName>
    </submittedName>
</protein>
<dbReference type="PRINTS" id="PR00080">
    <property type="entry name" value="SDRFAMILY"/>
</dbReference>
<dbReference type="OrthoDB" id="5786478at2"/>
<dbReference type="Gene3D" id="3.40.50.720">
    <property type="entry name" value="NAD(P)-binding Rossmann-like Domain"/>
    <property type="match status" value="1"/>
</dbReference>
<reference evidence="5 6" key="1">
    <citation type="submission" date="2018-07" db="EMBL/GenBank/DDBJ databases">
        <title>Leeuwenhoekiella genomics.</title>
        <authorList>
            <person name="Tahon G."/>
            <person name="Willems A."/>
        </authorList>
    </citation>
    <scope>NUCLEOTIDE SEQUENCE [LARGE SCALE GENOMIC DNA]</scope>
    <source>
        <strain evidence="5 6">LMG 29608</strain>
    </source>
</reference>
<keyword evidence="6" id="KW-1185">Reference proteome</keyword>
<dbReference type="InterPro" id="IPR002347">
    <property type="entry name" value="SDR_fam"/>
</dbReference>
<dbReference type="PANTHER" id="PTHR43490:SF99">
    <property type="entry name" value="SHORT-CHAIN DEHYDROGENASE_REDUCTASE"/>
    <property type="match status" value="1"/>
</dbReference>
<organism evidence="5 6">
    <name type="scientific">Leeuwenhoekiella polynyae</name>
    <dbReference type="NCBI Taxonomy" id="1550906"/>
    <lineage>
        <taxon>Bacteria</taxon>
        <taxon>Pseudomonadati</taxon>
        <taxon>Bacteroidota</taxon>
        <taxon>Flavobacteriia</taxon>
        <taxon>Flavobacteriales</taxon>
        <taxon>Flavobacteriaceae</taxon>
        <taxon>Leeuwenhoekiella</taxon>
    </lineage>
</organism>
<dbReference type="InterPro" id="IPR045313">
    <property type="entry name" value="CBR1-like"/>
</dbReference>
<dbReference type="InterPro" id="IPR036291">
    <property type="entry name" value="NAD(P)-bd_dom_sf"/>
</dbReference>
<name>A0A4Q0PI89_9FLAO</name>
<dbReference type="AlphaFoldDB" id="A0A4Q0PI89"/>
<gene>
    <name evidence="5" type="ORF">DSM02_282</name>
</gene>